<feature type="transmembrane region" description="Helical" evidence="5">
    <location>
        <begin position="289"/>
        <end position="312"/>
    </location>
</feature>
<feature type="transmembrane region" description="Helical" evidence="5">
    <location>
        <begin position="241"/>
        <end position="259"/>
    </location>
</feature>
<dbReference type="InterPro" id="IPR020846">
    <property type="entry name" value="MFS_dom"/>
</dbReference>
<feature type="transmembrane region" description="Helical" evidence="5">
    <location>
        <begin position="60"/>
        <end position="79"/>
    </location>
</feature>
<feature type="transmembrane region" description="Helical" evidence="5">
    <location>
        <begin position="120"/>
        <end position="137"/>
    </location>
</feature>
<proteinExistence type="predicted"/>
<feature type="transmembrane region" description="Helical" evidence="5">
    <location>
        <begin position="214"/>
        <end position="235"/>
    </location>
</feature>
<dbReference type="PANTHER" id="PTHR42718:SF39">
    <property type="entry name" value="ACTINORHODIN TRANSPORTER-RELATED"/>
    <property type="match status" value="1"/>
</dbReference>
<evidence type="ECO:0000256" key="5">
    <source>
        <dbReference type="SAM" id="Phobius"/>
    </source>
</evidence>
<feature type="transmembrane region" description="Helical" evidence="5">
    <location>
        <begin position="149"/>
        <end position="174"/>
    </location>
</feature>
<accession>A0ABW1J9G3</accession>
<dbReference type="Gene3D" id="1.20.1250.20">
    <property type="entry name" value="MFS general substrate transporter like domains"/>
    <property type="match status" value="1"/>
</dbReference>
<evidence type="ECO:0000256" key="4">
    <source>
        <dbReference type="ARBA" id="ARBA00023136"/>
    </source>
</evidence>
<sequence length="481" mass="49177">MPDLHTTSPVDPARDAPPYRWRWPALVAVLTAEIMDLLDATVVGIAAPSIETELGGGSTMIQWIAAGYTLAYAVGLITGGRLGDRYGRRRVFLLGLVGFVAMSALCGLAVSPAMLVTCRILQGLAGAVLIPQGFGIIKATFPPRELGAAFGAFGPAMGLAAVGGPILAGMLIGWDVGGAGWRTVFLINVPIGLACLALAWRVVPESRSDAALRLDPVGMLLVGVGLLAAVFPLVQGRELGWPWWTFALLAAAVPVLVLFGRHQAWHSRTGRSPLVDPALLRNRAFRGGLVVGLVFFAGMTGLALTIGLYLQIGLGYSPLRAGLTLAPWAFGVAAGAALSGAVLANRYGRAVIQAGSVVMAAGMLGLIVTLELAAEPVTGWQLAPALAGCGLGMGLVMAPFFDIVLAGVTLPMVGSASGVLNANQQLGASAGVAVLGTVFFQVAASGTATAGMQAVLWSAMGAVLAAGALAVLLPRRARPEA</sequence>
<evidence type="ECO:0000313" key="8">
    <source>
        <dbReference type="Proteomes" id="UP001596302"/>
    </source>
</evidence>
<name>A0ABW1J9G3_9PSEU</name>
<comment type="caution">
    <text evidence="7">The sequence shown here is derived from an EMBL/GenBank/DDBJ whole genome shotgun (WGS) entry which is preliminary data.</text>
</comment>
<dbReference type="Pfam" id="PF07690">
    <property type="entry name" value="MFS_1"/>
    <property type="match status" value="2"/>
</dbReference>
<evidence type="ECO:0000313" key="7">
    <source>
        <dbReference type="EMBL" id="MFC5997071.1"/>
    </source>
</evidence>
<dbReference type="InterPro" id="IPR036259">
    <property type="entry name" value="MFS_trans_sf"/>
</dbReference>
<dbReference type="SUPFAM" id="SSF103473">
    <property type="entry name" value="MFS general substrate transporter"/>
    <property type="match status" value="1"/>
</dbReference>
<gene>
    <name evidence="7" type="ORF">ACFQE5_22930</name>
</gene>
<dbReference type="RefSeq" id="WP_379587988.1">
    <property type="nucleotide sequence ID" value="NZ_JBHSQW010000044.1"/>
</dbReference>
<comment type="subcellular location">
    <subcellularLocation>
        <location evidence="1">Cell membrane</location>
        <topology evidence="1">Multi-pass membrane protein</topology>
    </subcellularLocation>
</comment>
<evidence type="ECO:0000256" key="2">
    <source>
        <dbReference type="ARBA" id="ARBA00022692"/>
    </source>
</evidence>
<keyword evidence="4 5" id="KW-0472">Membrane</keyword>
<evidence type="ECO:0000256" key="1">
    <source>
        <dbReference type="ARBA" id="ARBA00004651"/>
    </source>
</evidence>
<dbReference type="PROSITE" id="PS50850">
    <property type="entry name" value="MFS"/>
    <property type="match status" value="1"/>
</dbReference>
<reference evidence="8" key="1">
    <citation type="journal article" date="2019" name="Int. J. Syst. Evol. Microbiol.">
        <title>The Global Catalogue of Microorganisms (GCM) 10K type strain sequencing project: providing services to taxonomists for standard genome sequencing and annotation.</title>
        <authorList>
            <consortium name="The Broad Institute Genomics Platform"/>
            <consortium name="The Broad Institute Genome Sequencing Center for Infectious Disease"/>
            <person name="Wu L."/>
            <person name="Ma J."/>
        </authorList>
    </citation>
    <scope>NUCLEOTIDE SEQUENCE [LARGE SCALE GENOMIC DNA]</scope>
    <source>
        <strain evidence="8">CCM 8391</strain>
    </source>
</reference>
<feature type="transmembrane region" description="Helical" evidence="5">
    <location>
        <begin position="180"/>
        <end position="202"/>
    </location>
</feature>
<protein>
    <submittedName>
        <fullName evidence="7">MFS transporter</fullName>
    </submittedName>
</protein>
<organism evidence="7 8">
    <name type="scientific">Pseudonocardia hispaniensis</name>
    <dbReference type="NCBI Taxonomy" id="904933"/>
    <lineage>
        <taxon>Bacteria</taxon>
        <taxon>Bacillati</taxon>
        <taxon>Actinomycetota</taxon>
        <taxon>Actinomycetes</taxon>
        <taxon>Pseudonocardiales</taxon>
        <taxon>Pseudonocardiaceae</taxon>
        <taxon>Pseudonocardia</taxon>
    </lineage>
</organism>
<evidence type="ECO:0000256" key="3">
    <source>
        <dbReference type="ARBA" id="ARBA00022989"/>
    </source>
</evidence>
<keyword evidence="2 5" id="KW-0812">Transmembrane</keyword>
<dbReference type="InterPro" id="IPR011701">
    <property type="entry name" value="MFS"/>
</dbReference>
<feature type="transmembrane region" description="Helical" evidence="5">
    <location>
        <begin position="91"/>
        <end position="114"/>
    </location>
</feature>
<feature type="transmembrane region" description="Helical" evidence="5">
    <location>
        <begin position="351"/>
        <end position="370"/>
    </location>
</feature>
<dbReference type="Proteomes" id="UP001596302">
    <property type="component" value="Unassembled WGS sequence"/>
</dbReference>
<feature type="transmembrane region" description="Helical" evidence="5">
    <location>
        <begin position="454"/>
        <end position="473"/>
    </location>
</feature>
<feature type="transmembrane region" description="Helical" evidence="5">
    <location>
        <begin position="426"/>
        <end position="448"/>
    </location>
</feature>
<dbReference type="EMBL" id="JBHSQW010000044">
    <property type="protein sequence ID" value="MFC5997071.1"/>
    <property type="molecule type" value="Genomic_DNA"/>
</dbReference>
<feature type="domain" description="Major facilitator superfamily (MFS) profile" evidence="6">
    <location>
        <begin position="25"/>
        <end position="477"/>
    </location>
</feature>
<keyword evidence="3 5" id="KW-1133">Transmembrane helix</keyword>
<evidence type="ECO:0000259" key="6">
    <source>
        <dbReference type="PROSITE" id="PS50850"/>
    </source>
</evidence>
<feature type="transmembrane region" description="Helical" evidence="5">
    <location>
        <begin position="324"/>
        <end position="344"/>
    </location>
</feature>
<dbReference type="CDD" id="cd17321">
    <property type="entry name" value="MFS_MMR_MDR_like"/>
    <property type="match status" value="1"/>
</dbReference>
<feature type="transmembrane region" description="Helical" evidence="5">
    <location>
        <begin position="382"/>
        <end position="405"/>
    </location>
</feature>
<dbReference type="PANTHER" id="PTHR42718">
    <property type="entry name" value="MAJOR FACILITATOR SUPERFAMILY MULTIDRUG TRANSPORTER MFSC"/>
    <property type="match status" value="1"/>
</dbReference>
<keyword evidence="8" id="KW-1185">Reference proteome</keyword>
<dbReference type="Gene3D" id="1.20.1720.10">
    <property type="entry name" value="Multidrug resistance protein D"/>
    <property type="match status" value="1"/>
</dbReference>